<name>A0A0L6US26_9BASI</name>
<sequence length="149" mass="16940">MNLQGKKNKPQFWLKEKIKPNPSSSSSKLSTNPAVLVKFCTLGMKPPDNFNGENSAKLQGFLRSREAQWFEPYLDLLDSTFPSSLIKNWYLFKQQLFTLFGDPNEVQVELSFHEGQGVHLYFPVLIGTMPPSLSISEKGFQVASQINFH</sequence>
<evidence type="ECO:0000256" key="1">
    <source>
        <dbReference type="SAM" id="MobiDB-lite"/>
    </source>
</evidence>
<keyword evidence="3" id="KW-1185">Reference proteome</keyword>
<evidence type="ECO:0000313" key="2">
    <source>
        <dbReference type="EMBL" id="KNZ50655.1"/>
    </source>
</evidence>
<dbReference type="OrthoDB" id="2514121at2759"/>
<comment type="caution">
    <text evidence="2">The sequence shown here is derived from an EMBL/GenBank/DDBJ whole genome shotgun (WGS) entry which is preliminary data.</text>
</comment>
<accession>A0A0L6US26</accession>
<proteinExistence type="predicted"/>
<dbReference type="Proteomes" id="UP000037035">
    <property type="component" value="Unassembled WGS sequence"/>
</dbReference>
<dbReference type="VEuPathDB" id="FungiDB:VP01_4308g1"/>
<dbReference type="AlphaFoldDB" id="A0A0L6US26"/>
<dbReference type="EMBL" id="LAVV01009400">
    <property type="protein sequence ID" value="KNZ50655.1"/>
    <property type="molecule type" value="Genomic_DNA"/>
</dbReference>
<organism evidence="2 3">
    <name type="scientific">Puccinia sorghi</name>
    <dbReference type="NCBI Taxonomy" id="27349"/>
    <lineage>
        <taxon>Eukaryota</taxon>
        <taxon>Fungi</taxon>
        <taxon>Dikarya</taxon>
        <taxon>Basidiomycota</taxon>
        <taxon>Pucciniomycotina</taxon>
        <taxon>Pucciniomycetes</taxon>
        <taxon>Pucciniales</taxon>
        <taxon>Pucciniaceae</taxon>
        <taxon>Puccinia</taxon>
    </lineage>
</organism>
<gene>
    <name evidence="2" type="ORF">VP01_4308g1</name>
</gene>
<evidence type="ECO:0000313" key="3">
    <source>
        <dbReference type="Proteomes" id="UP000037035"/>
    </source>
</evidence>
<feature type="region of interest" description="Disordered" evidence="1">
    <location>
        <begin position="1"/>
        <end position="30"/>
    </location>
</feature>
<protein>
    <recommendedName>
        <fullName evidence="4">Retrotransposon gag domain-containing protein</fullName>
    </recommendedName>
</protein>
<evidence type="ECO:0008006" key="4">
    <source>
        <dbReference type="Google" id="ProtNLM"/>
    </source>
</evidence>
<reference evidence="2 3" key="1">
    <citation type="submission" date="2015-08" db="EMBL/GenBank/DDBJ databases">
        <title>Next Generation Sequencing and Analysis of the Genome of Puccinia sorghi L Schw, the Causal Agent of Maize Common Rust.</title>
        <authorList>
            <person name="Rochi L."/>
            <person name="Burguener G."/>
            <person name="Darino M."/>
            <person name="Turjanski A."/>
            <person name="Kreff E."/>
            <person name="Dieguez M.J."/>
            <person name="Sacco F."/>
        </authorList>
    </citation>
    <scope>NUCLEOTIDE SEQUENCE [LARGE SCALE GENOMIC DNA]</scope>
    <source>
        <strain evidence="2 3">RO10H11247</strain>
    </source>
</reference>